<dbReference type="EMBL" id="MT144636">
    <property type="protein sequence ID" value="QJH96006.1"/>
    <property type="molecule type" value="Genomic_DNA"/>
</dbReference>
<evidence type="ECO:0000313" key="1">
    <source>
        <dbReference type="EMBL" id="QJA51059.1"/>
    </source>
</evidence>
<protein>
    <submittedName>
        <fullName evidence="1">Uncharacterized protein</fullName>
    </submittedName>
</protein>
<dbReference type="AlphaFoldDB" id="A0A6H1ZUA8"/>
<sequence>MRFLDQIPFSGTPQQEQAKLCQQSVRGQSMAQCPSCGFINLEGYRIMPAQCYCCGTLIEPLPKVDARQLISNRAMLAGMNGKVLRGKA</sequence>
<reference evidence="1" key="1">
    <citation type="submission" date="2020-03" db="EMBL/GenBank/DDBJ databases">
        <title>The deep terrestrial virosphere.</title>
        <authorList>
            <person name="Holmfeldt K."/>
            <person name="Nilsson E."/>
            <person name="Simone D."/>
            <person name="Lopez-Fernandez M."/>
            <person name="Wu X."/>
            <person name="de Brujin I."/>
            <person name="Lundin D."/>
            <person name="Andersson A."/>
            <person name="Bertilsson S."/>
            <person name="Dopson M."/>
        </authorList>
    </citation>
    <scope>NUCLEOTIDE SEQUENCE</scope>
    <source>
        <strain evidence="1">TM448A01971</strain>
        <strain evidence="2">TM448B00567</strain>
    </source>
</reference>
<evidence type="ECO:0000313" key="2">
    <source>
        <dbReference type="EMBL" id="QJH96006.1"/>
    </source>
</evidence>
<organism evidence="1">
    <name type="scientific">viral metagenome</name>
    <dbReference type="NCBI Taxonomy" id="1070528"/>
    <lineage>
        <taxon>unclassified sequences</taxon>
        <taxon>metagenomes</taxon>
        <taxon>organismal metagenomes</taxon>
    </lineage>
</organism>
<gene>
    <name evidence="1" type="ORF">TM448A01971_0006</name>
    <name evidence="2" type="ORF">TM448B00567_0027</name>
</gene>
<dbReference type="EMBL" id="MT144235">
    <property type="protein sequence ID" value="QJA51059.1"/>
    <property type="molecule type" value="Genomic_DNA"/>
</dbReference>
<accession>A0A6H1ZUA8</accession>
<proteinExistence type="predicted"/>
<name>A0A6H1ZUA8_9ZZZZ</name>